<gene>
    <name evidence="2" type="ORF">TR69_WS6001001224</name>
</gene>
<evidence type="ECO:0000313" key="2">
    <source>
        <dbReference type="EMBL" id="KXK26229.1"/>
    </source>
</evidence>
<evidence type="ECO:0000313" key="3">
    <source>
        <dbReference type="Proteomes" id="UP000070457"/>
    </source>
</evidence>
<reference evidence="2 3" key="1">
    <citation type="submission" date="2015-02" db="EMBL/GenBank/DDBJ databases">
        <title>Improved understanding of the partial-nitritation anammox process through 23 genomes representing the majority of the microbial community.</title>
        <authorList>
            <person name="Speth D.R."/>
            <person name="In T Zandt M."/>
            <person name="Guerrero Cruz S."/>
            <person name="Jetten M.S."/>
            <person name="Dutilh B.E."/>
        </authorList>
    </citation>
    <scope>NUCLEOTIDE SEQUENCE [LARGE SCALE GENOMIC DNA]</scope>
    <source>
        <strain evidence="2">OLB20</strain>
    </source>
</reference>
<proteinExistence type="predicted"/>
<dbReference type="NCBIfam" id="TIGR01451">
    <property type="entry name" value="B_ant_repeat"/>
    <property type="match status" value="1"/>
</dbReference>
<dbReference type="Proteomes" id="UP000070457">
    <property type="component" value="Unassembled WGS sequence"/>
</dbReference>
<evidence type="ECO:0000259" key="1">
    <source>
        <dbReference type="Pfam" id="PF01345"/>
    </source>
</evidence>
<sequence length="263" mass="27964">MPVPVNTGTCTYPGGQWQSELTIPCGDYFEVGIFHNNDFSVLAEDAAPLLYDEDGDPAFPSNGLRLKANSETAATYTLHAYTLGADLDSPQCTDTAIVRCTAPVITVNSGDADTGGQGGGRVLGADSDTELTVTKTVDSPRDPFEVGNRVHYTITIRNDGDETLTGLAMTDEYPSSRLALERIVYGSNEEITGSFSVNNSTGTVTIADLTPLFSDLEPGEQIRFRMEFIATAAGQNVCNSVSAAGFSDTACIRIIEKPPVTDL</sequence>
<dbReference type="EMBL" id="JYNZ01000004">
    <property type="protein sequence ID" value="KXK26229.1"/>
    <property type="molecule type" value="Genomic_DNA"/>
</dbReference>
<name>A0A136LX55_9BACT</name>
<comment type="caution">
    <text evidence="2">The sequence shown here is derived from an EMBL/GenBank/DDBJ whole genome shotgun (WGS) entry which is preliminary data.</text>
</comment>
<dbReference type="InterPro" id="IPR047589">
    <property type="entry name" value="DUF11_rpt"/>
</dbReference>
<accession>A0A136LX55</accession>
<dbReference type="Pfam" id="PF01345">
    <property type="entry name" value="DUF11"/>
    <property type="match status" value="1"/>
</dbReference>
<dbReference type="InterPro" id="IPR001434">
    <property type="entry name" value="OmcB-like_DUF11"/>
</dbReference>
<dbReference type="STRING" id="1617426.TR69_WS6001001224"/>
<protein>
    <recommendedName>
        <fullName evidence="1">DUF11 domain-containing protein</fullName>
    </recommendedName>
</protein>
<feature type="domain" description="DUF11" evidence="1">
    <location>
        <begin position="131"/>
        <end position="243"/>
    </location>
</feature>
<dbReference type="AlphaFoldDB" id="A0A136LX55"/>
<organism evidence="2 3">
    <name type="scientific">candidate division WS6 bacterium OLB20</name>
    <dbReference type="NCBI Taxonomy" id="1617426"/>
    <lineage>
        <taxon>Bacteria</taxon>
        <taxon>Candidatus Dojkabacteria</taxon>
    </lineage>
</organism>